<dbReference type="Proteomes" id="UP000295129">
    <property type="component" value="Unassembled WGS sequence"/>
</dbReference>
<dbReference type="SUPFAM" id="SSF55785">
    <property type="entry name" value="PYP-like sensor domain (PAS domain)"/>
    <property type="match status" value="1"/>
</dbReference>
<dbReference type="EC" id="2.7.7.65" evidence="1"/>
<dbReference type="InterPro" id="IPR043128">
    <property type="entry name" value="Rev_trsase/Diguanyl_cyclase"/>
</dbReference>
<evidence type="ECO:0000313" key="4">
    <source>
        <dbReference type="EMBL" id="TDN55810.1"/>
    </source>
</evidence>
<sequence length="332" mass="36257">MNTPPLPPAPSTPPASRLGEADAAAQLAYLRAILGSLPDPIMVIGRDGRYLDVLGGADRGNYDAAAPLVGLHMQDVLPEEKWRFFLDVVHRALDKGCLQTVEYRLSADEVEPTDNDGPSGAQWFQGRVYPIAGRDAVVWLVVNISAQKALEERLKRLSEVDDLTGALNRRCFLERLEALFGAHYRRSRSLAVIVFDVDHFKSINDIHGHAQGDRVLKRLGEVVAAGLRADDVFGRTGGEEFAIGCPATDAQEAEILAERLRAAVENLVFQTPSGELHVTVSLGATQLGPDDKDVDGPLHRADQALYLAKRRGRNQTCVWAGDEEPDIDLVVD</sequence>
<dbReference type="PROSITE" id="PS50887">
    <property type="entry name" value="GGDEF"/>
    <property type="match status" value="1"/>
</dbReference>
<dbReference type="NCBIfam" id="TIGR00254">
    <property type="entry name" value="GGDEF"/>
    <property type="match status" value="1"/>
</dbReference>
<comment type="catalytic activity">
    <reaction evidence="2">
        <text>2 GTP = 3',3'-c-di-GMP + 2 diphosphate</text>
        <dbReference type="Rhea" id="RHEA:24898"/>
        <dbReference type="ChEBI" id="CHEBI:33019"/>
        <dbReference type="ChEBI" id="CHEBI:37565"/>
        <dbReference type="ChEBI" id="CHEBI:58805"/>
        <dbReference type="EC" id="2.7.7.65"/>
    </reaction>
</comment>
<name>A0A4R6ECC8_9RHOO</name>
<comment type="caution">
    <text evidence="4">The sequence shown here is derived from an EMBL/GenBank/DDBJ whole genome shotgun (WGS) entry which is preliminary data.</text>
</comment>
<reference evidence="4 5" key="1">
    <citation type="submission" date="2019-03" db="EMBL/GenBank/DDBJ databases">
        <title>Genomic Encyclopedia of Type Strains, Phase IV (KMG-IV): sequencing the most valuable type-strain genomes for metagenomic binning, comparative biology and taxonomic classification.</title>
        <authorList>
            <person name="Goeker M."/>
        </authorList>
    </citation>
    <scope>NUCLEOTIDE SEQUENCE [LARGE SCALE GENOMIC DNA]</scope>
    <source>
        <strain evidence="4 5">DSM 12121</strain>
    </source>
</reference>
<keyword evidence="5" id="KW-1185">Reference proteome</keyword>
<dbReference type="InterPro" id="IPR050469">
    <property type="entry name" value="Diguanylate_Cyclase"/>
</dbReference>
<gene>
    <name evidence="4" type="ORF">C7389_103147</name>
</gene>
<protein>
    <recommendedName>
        <fullName evidence="1">diguanylate cyclase</fullName>
        <ecNumber evidence="1">2.7.7.65</ecNumber>
    </recommendedName>
</protein>
<feature type="domain" description="GGDEF" evidence="3">
    <location>
        <begin position="188"/>
        <end position="321"/>
    </location>
</feature>
<evidence type="ECO:0000256" key="2">
    <source>
        <dbReference type="ARBA" id="ARBA00034247"/>
    </source>
</evidence>
<organism evidence="4 5">
    <name type="scientific">Azoarcus indigens</name>
    <dbReference type="NCBI Taxonomy" id="29545"/>
    <lineage>
        <taxon>Bacteria</taxon>
        <taxon>Pseudomonadati</taxon>
        <taxon>Pseudomonadota</taxon>
        <taxon>Betaproteobacteria</taxon>
        <taxon>Rhodocyclales</taxon>
        <taxon>Zoogloeaceae</taxon>
        <taxon>Azoarcus</taxon>
    </lineage>
</organism>
<dbReference type="EMBL" id="SNVV01000003">
    <property type="protein sequence ID" value="TDN55810.1"/>
    <property type="molecule type" value="Genomic_DNA"/>
</dbReference>
<dbReference type="GO" id="GO:0052621">
    <property type="term" value="F:diguanylate cyclase activity"/>
    <property type="evidence" value="ECO:0007669"/>
    <property type="project" value="UniProtKB-EC"/>
</dbReference>
<dbReference type="FunFam" id="3.30.70.270:FF:000001">
    <property type="entry name" value="Diguanylate cyclase domain protein"/>
    <property type="match status" value="1"/>
</dbReference>
<dbReference type="PANTHER" id="PTHR45138:SF9">
    <property type="entry name" value="DIGUANYLATE CYCLASE DGCM-RELATED"/>
    <property type="match status" value="1"/>
</dbReference>
<evidence type="ECO:0000259" key="3">
    <source>
        <dbReference type="PROSITE" id="PS50887"/>
    </source>
</evidence>
<dbReference type="RefSeq" id="WP_133589037.1">
    <property type="nucleotide sequence ID" value="NZ_SNVV01000003.1"/>
</dbReference>
<dbReference type="InterPro" id="IPR029787">
    <property type="entry name" value="Nucleotide_cyclase"/>
</dbReference>
<dbReference type="CDD" id="cd01949">
    <property type="entry name" value="GGDEF"/>
    <property type="match status" value="1"/>
</dbReference>
<dbReference type="Pfam" id="PF00990">
    <property type="entry name" value="GGDEF"/>
    <property type="match status" value="1"/>
</dbReference>
<dbReference type="SMART" id="SM00267">
    <property type="entry name" value="GGDEF"/>
    <property type="match status" value="1"/>
</dbReference>
<proteinExistence type="predicted"/>
<dbReference type="InterPro" id="IPR000160">
    <property type="entry name" value="GGDEF_dom"/>
</dbReference>
<dbReference type="Gene3D" id="3.30.450.20">
    <property type="entry name" value="PAS domain"/>
    <property type="match status" value="1"/>
</dbReference>
<dbReference type="Gene3D" id="3.30.70.270">
    <property type="match status" value="1"/>
</dbReference>
<accession>A0A4R6ECC8</accession>
<evidence type="ECO:0000256" key="1">
    <source>
        <dbReference type="ARBA" id="ARBA00012528"/>
    </source>
</evidence>
<dbReference type="InterPro" id="IPR035965">
    <property type="entry name" value="PAS-like_dom_sf"/>
</dbReference>
<dbReference type="PANTHER" id="PTHR45138">
    <property type="entry name" value="REGULATORY COMPONENTS OF SENSORY TRANSDUCTION SYSTEM"/>
    <property type="match status" value="1"/>
</dbReference>
<evidence type="ECO:0000313" key="5">
    <source>
        <dbReference type="Proteomes" id="UP000295129"/>
    </source>
</evidence>
<dbReference type="OrthoDB" id="9813903at2"/>
<dbReference type="SUPFAM" id="SSF55073">
    <property type="entry name" value="Nucleotide cyclase"/>
    <property type="match status" value="1"/>
</dbReference>
<dbReference type="AlphaFoldDB" id="A0A4R6ECC8"/>